<protein>
    <recommendedName>
        <fullName evidence="4">BTB domain-containing protein</fullName>
    </recommendedName>
</protein>
<dbReference type="InterPro" id="IPR000210">
    <property type="entry name" value="BTB/POZ_dom"/>
</dbReference>
<dbReference type="EMBL" id="WIXP02000011">
    <property type="protein sequence ID" value="KAF6202803.1"/>
    <property type="molecule type" value="Genomic_DNA"/>
</dbReference>
<dbReference type="OrthoDB" id="6359816at2759"/>
<dbReference type="Pfam" id="PF22486">
    <property type="entry name" value="MATH_2"/>
    <property type="match status" value="1"/>
</dbReference>
<comment type="caution">
    <text evidence="2">The sequence shown here is derived from an EMBL/GenBank/DDBJ whole genome shotgun (WGS) entry which is preliminary data.</text>
</comment>
<dbReference type="InterPro" id="IPR002083">
    <property type="entry name" value="MATH/TRAF_dom"/>
</dbReference>
<dbReference type="InterPro" id="IPR008974">
    <property type="entry name" value="TRAF-like"/>
</dbReference>
<proteinExistence type="predicted"/>
<dbReference type="SUPFAM" id="SSF49599">
    <property type="entry name" value="TRAF domain-like"/>
    <property type="match status" value="1"/>
</dbReference>
<dbReference type="GO" id="GO:0030163">
    <property type="term" value="P:protein catabolic process"/>
    <property type="evidence" value="ECO:0007669"/>
    <property type="project" value="UniProtKB-ARBA"/>
</dbReference>
<evidence type="ECO:0000313" key="3">
    <source>
        <dbReference type="Proteomes" id="UP000466442"/>
    </source>
</evidence>
<dbReference type="PANTHER" id="PTHR24413">
    <property type="entry name" value="SPECKLE-TYPE POZ PROTEIN"/>
    <property type="match status" value="1"/>
</dbReference>
<evidence type="ECO:0008006" key="4">
    <source>
        <dbReference type="Google" id="ProtNLM"/>
    </source>
</evidence>
<reference evidence="2" key="1">
    <citation type="journal article" date="2021" name="Mol. Ecol. Resour.">
        <title>Apolygus lucorum genome provides insights into omnivorousness and mesophyll feeding.</title>
        <authorList>
            <person name="Liu Y."/>
            <person name="Liu H."/>
            <person name="Wang H."/>
            <person name="Huang T."/>
            <person name="Liu B."/>
            <person name="Yang B."/>
            <person name="Yin L."/>
            <person name="Li B."/>
            <person name="Zhang Y."/>
            <person name="Zhang S."/>
            <person name="Jiang F."/>
            <person name="Zhang X."/>
            <person name="Ren Y."/>
            <person name="Wang B."/>
            <person name="Wang S."/>
            <person name="Lu Y."/>
            <person name="Wu K."/>
            <person name="Fan W."/>
            <person name="Wang G."/>
        </authorList>
    </citation>
    <scope>NUCLEOTIDE SEQUENCE</scope>
    <source>
        <strain evidence="2">12Hb</strain>
    </source>
</reference>
<dbReference type="PROSITE" id="PS50144">
    <property type="entry name" value="MATH"/>
    <property type="match status" value="1"/>
</dbReference>
<feature type="region of interest" description="Disordered" evidence="1">
    <location>
        <begin position="1"/>
        <end position="23"/>
    </location>
</feature>
<name>A0A6A4J487_APOLU</name>
<dbReference type="SUPFAM" id="SSF54695">
    <property type="entry name" value="POZ domain"/>
    <property type="match status" value="1"/>
</dbReference>
<evidence type="ECO:0000313" key="2">
    <source>
        <dbReference type="EMBL" id="KAF6202803.1"/>
    </source>
</evidence>
<gene>
    <name evidence="2" type="ORF">GE061_003206</name>
</gene>
<dbReference type="Gene3D" id="2.60.210.10">
    <property type="entry name" value="Apoptosis, Tumor Necrosis Factor Receptor Associated Protein 2, Chain A"/>
    <property type="match status" value="1"/>
</dbReference>
<dbReference type="Pfam" id="PF00651">
    <property type="entry name" value="BTB"/>
    <property type="match status" value="1"/>
</dbReference>
<dbReference type="Gene3D" id="1.25.40.420">
    <property type="match status" value="1"/>
</dbReference>
<dbReference type="InterPro" id="IPR011333">
    <property type="entry name" value="SKP1/BTB/POZ_sf"/>
</dbReference>
<evidence type="ECO:0000256" key="1">
    <source>
        <dbReference type="SAM" id="MobiDB-lite"/>
    </source>
</evidence>
<dbReference type="PROSITE" id="PS50097">
    <property type="entry name" value="BTB"/>
    <property type="match status" value="1"/>
</dbReference>
<dbReference type="Gene3D" id="3.30.710.10">
    <property type="entry name" value="Potassium Channel Kv1.1, Chain A"/>
    <property type="match status" value="1"/>
</dbReference>
<sequence>MNIPLNGRTCSSSESLNSENQQNLKPLNKEAPCTIVGSVSTNSCSTWTIDNFSLYYSDESAKIESPEFPGKDREKVWRLQLLPFGSYKENEPYVSLNLKLDSFVPGNENDVNYEISILNDQNKKVHKFTNRRIQFTNQLGAGGLCRFFISRRELAKDEKLLADDKLRIHCKTWCIHNSEPPCCHSNEKLSSIFWALRSERQFVDFIINVRGEQLHVHKAIMAIGSPVLATMIETNNSQMDVEDCDPEVFEKFVRFLYLGCLNGIKHSELELLALAEQFEVENLKNICEESIADNITVNNAVRVFMEAERNNALILKPLVMEFIKKHIKEIIDSDGWESLIKTPSLVTELIKAVSDARQSKE</sequence>
<dbReference type="AlphaFoldDB" id="A0A6A4J487"/>
<organism evidence="2 3">
    <name type="scientific">Apolygus lucorum</name>
    <name type="common">Small green plant bug</name>
    <name type="synonym">Lygocoris lucorum</name>
    <dbReference type="NCBI Taxonomy" id="248454"/>
    <lineage>
        <taxon>Eukaryota</taxon>
        <taxon>Metazoa</taxon>
        <taxon>Ecdysozoa</taxon>
        <taxon>Arthropoda</taxon>
        <taxon>Hexapoda</taxon>
        <taxon>Insecta</taxon>
        <taxon>Pterygota</taxon>
        <taxon>Neoptera</taxon>
        <taxon>Paraneoptera</taxon>
        <taxon>Hemiptera</taxon>
        <taxon>Heteroptera</taxon>
        <taxon>Panheteroptera</taxon>
        <taxon>Cimicomorpha</taxon>
        <taxon>Miridae</taxon>
        <taxon>Mirini</taxon>
        <taxon>Apolygus</taxon>
    </lineage>
</organism>
<feature type="compositionally biased region" description="Low complexity" evidence="1">
    <location>
        <begin position="11"/>
        <end position="23"/>
    </location>
</feature>
<dbReference type="Proteomes" id="UP000466442">
    <property type="component" value="Unassembled WGS sequence"/>
</dbReference>
<dbReference type="SMART" id="SM00225">
    <property type="entry name" value="BTB"/>
    <property type="match status" value="1"/>
</dbReference>
<accession>A0A6A4J487</accession>
<keyword evidence="3" id="KW-1185">Reference proteome</keyword>